<dbReference type="SUPFAM" id="SSF53649">
    <property type="entry name" value="Alkaline phosphatase-like"/>
    <property type="match status" value="1"/>
</dbReference>
<dbReference type="Proteomes" id="UP001597119">
    <property type="component" value="Unassembled WGS sequence"/>
</dbReference>
<dbReference type="InterPro" id="IPR002591">
    <property type="entry name" value="Phosphodiest/P_Trfase"/>
</dbReference>
<evidence type="ECO:0000313" key="2">
    <source>
        <dbReference type="Proteomes" id="UP001597119"/>
    </source>
</evidence>
<reference evidence="1 2" key="1">
    <citation type="journal article" date="2019" name="Int. J. Syst. Evol. Microbiol.">
        <title>The Global Catalogue of Microorganisms (GCM) 10K type strain sequencing project: providing services to taxonomists for standard genome sequencing and annotation.</title>
        <authorList>
            <consortium name="The Broad Institute Genomics Platform"/>
            <consortium name="The Broad Institute Genome Sequencing Center for Infectious Disease"/>
            <person name="Wu L."/>
            <person name="Ma J."/>
        </authorList>
    </citation>
    <scope>NUCLEOTIDE SEQUENCE [LARGE SCALE GENOMIC DNA]</scope>
    <source>
        <strain evidence="1 2">CGMCC 1.12125</strain>
    </source>
</reference>
<protein>
    <submittedName>
        <fullName evidence="1">Alkaline phosphatase family protein</fullName>
    </submittedName>
</protein>
<dbReference type="GO" id="GO:0016787">
    <property type="term" value="F:hydrolase activity"/>
    <property type="evidence" value="ECO:0007669"/>
    <property type="project" value="UniProtKB-ARBA"/>
</dbReference>
<dbReference type="PANTHER" id="PTHR10151:SF120">
    <property type="entry name" value="BIS(5'-ADENOSYL)-TRIPHOSPHATASE"/>
    <property type="match status" value="1"/>
</dbReference>
<keyword evidence="2" id="KW-1185">Reference proteome</keyword>
<dbReference type="EMBL" id="JBHUDJ010000011">
    <property type="protein sequence ID" value="MFD1588301.1"/>
    <property type="molecule type" value="Genomic_DNA"/>
</dbReference>
<dbReference type="Pfam" id="PF01663">
    <property type="entry name" value="Phosphodiest"/>
    <property type="match status" value="1"/>
</dbReference>
<dbReference type="Gene3D" id="3.40.720.10">
    <property type="entry name" value="Alkaline Phosphatase, subunit A"/>
    <property type="match status" value="1"/>
</dbReference>
<organism evidence="1 2">
    <name type="scientific">Halorientalis brevis</name>
    <dbReference type="NCBI Taxonomy" id="1126241"/>
    <lineage>
        <taxon>Archaea</taxon>
        <taxon>Methanobacteriati</taxon>
        <taxon>Methanobacteriota</taxon>
        <taxon>Stenosarchaea group</taxon>
        <taxon>Halobacteria</taxon>
        <taxon>Halobacteriales</taxon>
        <taxon>Haloarculaceae</taxon>
        <taxon>Halorientalis</taxon>
    </lineage>
</organism>
<accession>A0ABD6CF17</accession>
<gene>
    <name evidence="1" type="ORF">ACFR9U_15065</name>
</gene>
<dbReference type="InterPro" id="IPR017850">
    <property type="entry name" value="Alkaline_phosphatase_core_sf"/>
</dbReference>
<dbReference type="PANTHER" id="PTHR10151">
    <property type="entry name" value="ECTONUCLEOTIDE PYROPHOSPHATASE/PHOSPHODIESTERASE"/>
    <property type="match status" value="1"/>
</dbReference>
<comment type="caution">
    <text evidence="1">The sequence shown here is derived from an EMBL/GenBank/DDBJ whole genome shotgun (WGS) entry which is preliminary data.</text>
</comment>
<name>A0ABD6CF17_9EURY</name>
<sequence>MSSGRSSSLQTVLLGLDAACLPVLNRLSNAAAIPTIDRLMSEGYVGELESQLPPWTPSAWPSLYTGVNPGKHGVFGFLTFDGYDWDVVDRTDVKEYAIWELLDQHGHESVVVNVPVTHPPREVDGAVVPGYVAPEDPECHPDDALSSVEDYQIYPPKTSDVSREAHLDAYEDVVRSRGTVFRNLVAEHDPDFGFLQFQLTDTVFHERPDDWEAVERVYSAVDDEISAVLDACDPRNVVIVSDHGMGEYDGYEFRVNEYLREAGYVATKRGGEGMPSWDSIARNKLREGEDGGKPDQQLLERAVAGAAKVGLTSQRIERVLSAVGLADVVADVMPTDAIRAGTEQVDFENSAAYMRSRIELGIKLNVAGRDPNGTVPEDEYESVRESLISSLTELTTPDGSPVFEAVHPREAVYEGPYADQAPDIVVVPDSFDTFLSGALLGDQFAAPSEPWNHKRMGIMVATGADIDPAAMDGAQQPQLFDVAPTVLSTFAVAPSDRMDGRPLPLVESLDSQSYPEFDAREISADESDAVEQHLANLGYLEDV</sequence>
<dbReference type="RefSeq" id="WP_247381535.1">
    <property type="nucleotide sequence ID" value="NZ_JALLGV010000010.1"/>
</dbReference>
<proteinExistence type="predicted"/>
<dbReference type="AlphaFoldDB" id="A0ABD6CF17"/>
<evidence type="ECO:0000313" key="1">
    <source>
        <dbReference type="EMBL" id="MFD1588301.1"/>
    </source>
</evidence>